<dbReference type="EMBL" id="HAEB01020064">
    <property type="protein sequence ID" value="SBQ66591.1"/>
    <property type="molecule type" value="Transcribed_RNA"/>
</dbReference>
<reference evidence="2" key="2">
    <citation type="submission" date="2016-06" db="EMBL/GenBank/DDBJ databases">
        <title>The genome of a short-lived fish provides insights into sex chromosome evolution and the genetic control of aging.</title>
        <authorList>
            <person name="Reichwald K."/>
            <person name="Felder M."/>
            <person name="Petzold A."/>
            <person name="Koch P."/>
            <person name="Groth M."/>
            <person name="Platzer M."/>
        </authorList>
    </citation>
    <scope>NUCLEOTIDE SEQUENCE</scope>
    <source>
        <tissue evidence="2">Brain</tissue>
    </source>
</reference>
<feature type="non-terminal residue" evidence="2">
    <location>
        <position position="1"/>
    </location>
</feature>
<dbReference type="AlphaFoldDB" id="A0A1A8G6C5"/>
<feature type="compositionally biased region" description="Basic and acidic residues" evidence="1">
    <location>
        <begin position="16"/>
        <end position="26"/>
    </location>
</feature>
<reference evidence="2" key="1">
    <citation type="submission" date="2016-05" db="EMBL/GenBank/DDBJ databases">
        <authorList>
            <person name="Lavstsen T."/>
            <person name="Jespersen J.S."/>
        </authorList>
    </citation>
    <scope>NUCLEOTIDE SEQUENCE</scope>
    <source>
        <tissue evidence="2">Brain</tissue>
    </source>
</reference>
<protein>
    <submittedName>
        <fullName evidence="2">RNA binding motif protein 39b</fullName>
    </submittedName>
</protein>
<feature type="compositionally biased region" description="Basic and acidic residues" evidence="1">
    <location>
        <begin position="35"/>
        <end position="54"/>
    </location>
</feature>
<evidence type="ECO:0000256" key="1">
    <source>
        <dbReference type="SAM" id="MobiDB-lite"/>
    </source>
</evidence>
<sequence>ARRPGEGAKSRWRAGRQAEEDNRNEPEILPGVERVIQESRKPEESFKITHEQKSKNPKFKYHRGP</sequence>
<name>A0A1A8G6C5_9TELE</name>
<proteinExistence type="predicted"/>
<feature type="region of interest" description="Disordered" evidence="1">
    <location>
        <begin position="1"/>
        <end position="65"/>
    </location>
</feature>
<feature type="non-terminal residue" evidence="2">
    <location>
        <position position="65"/>
    </location>
</feature>
<accession>A0A1A8G6C5</accession>
<gene>
    <name evidence="2" type="primary">RBM39B</name>
</gene>
<evidence type="ECO:0000313" key="2">
    <source>
        <dbReference type="EMBL" id="SBQ66591.1"/>
    </source>
</evidence>
<feature type="compositionally biased region" description="Basic residues" evidence="1">
    <location>
        <begin position="55"/>
        <end position="65"/>
    </location>
</feature>
<organism evidence="2">
    <name type="scientific">Nothobranchius korthausae</name>
    <dbReference type="NCBI Taxonomy" id="1143690"/>
    <lineage>
        <taxon>Eukaryota</taxon>
        <taxon>Metazoa</taxon>
        <taxon>Chordata</taxon>
        <taxon>Craniata</taxon>
        <taxon>Vertebrata</taxon>
        <taxon>Euteleostomi</taxon>
        <taxon>Actinopterygii</taxon>
        <taxon>Neopterygii</taxon>
        <taxon>Teleostei</taxon>
        <taxon>Neoteleostei</taxon>
        <taxon>Acanthomorphata</taxon>
        <taxon>Ovalentaria</taxon>
        <taxon>Atherinomorphae</taxon>
        <taxon>Cyprinodontiformes</taxon>
        <taxon>Nothobranchiidae</taxon>
        <taxon>Nothobranchius</taxon>
    </lineage>
</organism>